<reference evidence="4" key="4">
    <citation type="journal article" date="2008" name="Nucleic Acids Res.">
        <title>The rice annotation project database (RAP-DB): 2008 update.</title>
        <authorList>
            <consortium name="The rice annotation project (RAP)"/>
        </authorList>
    </citation>
    <scope>GENOME REANNOTATION</scope>
    <source>
        <strain evidence="4">cv. Nipponbare</strain>
    </source>
</reference>
<feature type="compositionally biased region" description="Basic and acidic residues" evidence="1">
    <location>
        <begin position="145"/>
        <end position="154"/>
    </location>
</feature>
<dbReference type="EMBL" id="AP005301">
    <property type="protein sequence ID" value="BAC24950.1"/>
    <property type="molecule type" value="Genomic_DNA"/>
</dbReference>
<accession>Q8H340</accession>
<reference evidence="3" key="1">
    <citation type="submission" date="2001-08" db="EMBL/GenBank/DDBJ databases">
        <title>Oryza sativa nipponbare(GA3) genomic DNA, chromosome 8, BAC clone:OJ1188_F05.</title>
        <authorList>
            <person name="Sasaki T."/>
            <person name="Matsumoto T."/>
            <person name="Yamamoto K."/>
        </authorList>
    </citation>
    <scope>NUCLEOTIDE SEQUENCE</scope>
</reference>
<dbReference type="AlphaFoldDB" id="Q8H340"/>
<organism evidence="2 4">
    <name type="scientific">Oryza sativa subsp. japonica</name>
    <name type="common">Rice</name>
    <dbReference type="NCBI Taxonomy" id="39947"/>
    <lineage>
        <taxon>Eukaryota</taxon>
        <taxon>Viridiplantae</taxon>
        <taxon>Streptophyta</taxon>
        <taxon>Embryophyta</taxon>
        <taxon>Tracheophyta</taxon>
        <taxon>Spermatophyta</taxon>
        <taxon>Magnoliopsida</taxon>
        <taxon>Liliopsida</taxon>
        <taxon>Poales</taxon>
        <taxon>Poaceae</taxon>
        <taxon>BOP clade</taxon>
        <taxon>Oryzoideae</taxon>
        <taxon>Oryzeae</taxon>
        <taxon>Oryzinae</taxon>
        <taxon>Oryza</taxon>
        <taxon>Oryza sativa</taxon>
    </lineage>
</organism>
<evidence type="ECO:0000313" key="2">
    <source>
        <dbReference type="EMBL" id="BAC24950.1"/>
    </source>
</evidence>
<evidence type="ECO:0000313" key="3">
    <source>
        <dbReference type="EMBL" id="BAC99454.1"/>
    </source>
</evidence>
<gene>
    <name evidence="3" type="ORF">OJ1188_F05.23</name>
    <name evidence="2" type="ORF">OSJNBa0077M12.104</name>
</gene>
<dbReference type="HOGENOM" id="CLU_1351995_0_0_1"/>
<proteinExistence type="predicted"/>
<protein>
    <submittedName>
        <fullName evidence="2">Uncharacterized protein</fullName>
    </submittedName>
</protein>
<reference evidence="4" key="3">
    <citation type="journal article" date="2005" name="Nature">
        <title>The map-based sequence of the rice genome.</title>
        <authorList>
            <consortium name="International rice genome sequencing project (IRGSP)"/>
            <person name="Matsumoto T."/>
            <person name="Wu J."/>
            <person name="Kanamori H."/>
            <person name="Katayose Y."/>
            <person name="Fujisawa M."/>
            <person name="Namiki N."/>
            <person name="Mizuno H."/>
            <person name="Yamamoto K."/>
            <person name="Antonio B.A."/>
            <person name="Baba T."/>
            <person name="Sakata K."/>
            <person name="Nagamura Y."/>
            <person name="Aoki H."/>
            <person name="Arikawa K."/>
            <person name="Arita K."/>
            <person name="Bito T."/>
            <person name="Chiden Y."/>
            <person name="Fujitsuka N."/>
            <person name="Fukunaka R."/>
            <person name="Hamada M."/>
            <person name="Harada C."/>
            <person name="Hayashi A."/>
            <person name="Hijishita S."/>
            <person name="Honda M."/>
            <person name="Hosokawa S."/>
            <person name="Ichikawa Y."/>
            <person name="Idonuma A."/>
            <person name="Iijima M."/>
            <person name="Ikeda M."/>
            <person name="Ikeno M."/>
            <person name="Ito K."/>
            <person name="Ito S."/>
            <person name="Ito T."/>
            <person name="Ito Y."/>
            <person name="Ito Y."/>
            <person name="Iwabuchi A."/>
            <person name="Kamiya K."/>
            <person name="Karasawa W."/>
            <person name="Kurita K."/>
            <person name="Katagiri S."/>
            <person name="Kikuta A."/>
            <person name="Kobayashi H."/>
            <person name="Kobayashi N."/>
            <person name="Machita K."/>
            <person name="Maehara T."/>
            <person name="Masukawa M."/>
            <person name="Mizubayashi T."/>
            <person name="Mukai Y."/>
            <person name="Nagasaki H."/>
            <person name="Nagata Y."/>
            <person name="Naito S."/>
            <person name="Nakashima M."/>
            <person name="Nakama Y."/>
            <person name="Nakamichi Y."/>
            <person name="Nakamura M."/>
            <person name="Meguro A."/>
            <person name="Negishi M."/>
            <person name="Ohta I."/>
            <person name="Ohta T."/>
            <person name="Okamoto M."/>
            <person name="Ono N."/>
            <person name="Saji S."/>
            <person name="Sakaguchi M."/>
            <person name="Sakai K."/>
            <person name="Shibata M."/>
            <person name="Shimokawa T."/>
            <person name="Song J."/>
            <person name="Takazaki Y."/>
            <person name="Terasawa K."/>
            <person name="Tsugane M."/>
            <person name="Tsuji K."/>
            <person name="Ueda S."/>
            <person name="Waki K."/>
            <person name="Yamagata H."/>
            <person name="Yamamoto M."/>
            <person name="Yamamoto S."/>
            <person name="Yamane H."/>
            <person name="Yoshiki S."/>
            <person name="Yoshihara R."/>
            <person name="Yukawa K."/>
            <person name="Zhong H."/>
            <person name="Yano M."/>
            <person name="Yuan Q."/>
            <person name="Ouyang S."/>
            <person name="Liu J."/>
            <person name="Jones K.M."/>
            <person name="Gansberger K."/>
            <person name="Moffat K."/>
            <person name="Hill J."/>
            <person name="Bera J."/>
            <person name="Fadrosh D."/>
            <person name="Jin S."/>
            <person name="Johri S."/>
            <person name="Kim M."/>
            <person name="Overton L."/>
            <person name="Reardon M."/>
            <person name="Tsitrin T."/>
            <person name="Vuong H."/>
            <person name="Weaver B."/>
            <person name="Ciecko A."/>
            <person name="Tallon L."/>
            <person name="Jackson J."/>
            <person name="Pai G."/>
            <person name="Aken S.V."/>
            <person name="Utterback T."/>
            <person name="Reidmuller S."/>
            <person name="Feldblyum T."/>
            <person name="Hsiao J."/>
            <person name="Zismann V."/>
            <person name="Iobst S."/>
            <person name="de Vazeille A.R."/>
            <person name="Buell C.R."/>
            <person name="Ying K."/>
            <person name="Li Y."/>
            <person name="Lu T."/>
            <person name="Huang Y."/>
            <person name="Zhao Q."/>
            <person name="Feng Q."/>
            <person name="Zhang L."/>
            <person name="Zhu J."/>
            <person name="Weng Q."/>
            <person name="Mu J."/>
            <person name="Lu Y."/>
            <person name="Fan D."/>
            <person name="Liu Y."/>
            <person name="Guan J."/>
            <person name="Zhang Y."/>
            <person name="Yu S."/>
            <person name="Liu X."/>
            <person name="Zhang Y."/>
            <person name="Hong G."/>
            <person name="Han B."/>
            <person name="Choisne N."/>
            <person name="Demange N."/>
            <person name="Orjeda G."/>
            <person name="Samain S."/>
            <person name="Cattolico L."/>
            <person name="Pelletier E."/>
            <person name="Couloux A."/>
            <person name="Segurens B."/>
            <person name="Wincker P."/>
            <person name="D'Hont A."/>
            <person name="Scarpelli C."/>
            <person name="Weissenbach J."/>
            <person name="Salanoubat M."/>
            <person name="Quetier F."/>
            <person name="Yu Y."/>
            <person name="Kim H.R."/>
            <person name="Rambo T."/>
            <person name="Currie J."/>
            <person name="Collura K."/>
            <person name="Luo M."/>
            <person name="Yang T."/>
            <person name="Ammiraju J.S.S."/>
            <person name="Engler F."/>
            <person name="Soderlund C."/>
            <person name="Wing R.A."/>
            <person name="Palmer L.E."/>
            <person name="de la Bastide M."/>
            <person name="Spiegel L."/>
            <person name="Nascimento L."/>
            <person name="Zutavern T."/>
            <person name="O'Shaughnessy A."/>
            <person name="Dike S."/>
            <person name="Dedhia N."/>
            <person name="Preston R."/>
            <person name="Balija V."/>
            <person name="McCombie W.R."/>
            <person name="Chow T."/>
            <person name="Chen H."/>
            <person name="Chung M."/>
            <person name="Chen C."/>
            <person name="Shaw J."/>
            <person name="Wu H."/>
            <person name="Hsiao K."/>
            <person name="Chao Y."/>
            <person name="Chu M."/>
            <person name="Cheng C."/>
            <person name="Hour A."/>
            <person name="Lee P."/>
            <person name="Lin S."/>
            <person name="Lin Y."/>
            <person name="Liou J."/>
            <person name="Liu S."/>
            <person name="Hsing Y."/>
            <person name="Raghuvanshi S."/>
            <person name="Mohanty A."/>
            <person name="Bharti A.K."/>
            <person name="Gaur A."/>
            <person name="Gupta V."/>
            <person name="Kumar D."/>
            <person name="Ravi V."/>
            <person name="Vij S."/>
            <person name="Kapur A."/>
            <person name="Khurana P."/>
            <person name="Khurana P."/>
            <person name="Khurana J.P."/>
            <person name="Tyagi A.K."/>
            <person name="Gaikwad K."/>
            <person name="Singh A."/>
            <person name="Dalal V."/>
            <person name="Srivastava S."/>
            <person name="Dixit A."/>
            <person name="Pal A.K."/>
            <person name="Ghazi I.A."/>
            <person name="Yadav M."/>
            <person name="Pandit A."/>
            <person name="Bhargava A."/>
            <person name="Sureshbabu K."/>
            <person name="Batra K."/>
            <person name="Sharma T.R."/>
            <person name="Mohapatra T."/>
            <person name="Singh N.K."/>
            <person name="Messing J."/>
            <person name="Nelson A.B."/>
            <person name="Fuks G."/>
            <person name="Kavchok S."/>
            <person name="Keizer G."/>
            <person name="Linton E."/>
            <person name="Llaca V."/>
            <person name="Song R."/>
            <person name="Tanyolac B."/>
            <person name="Young S."/>
            <person name="Ho-Il K."/>
            <person name="Hahn J.H."/>
            <person name="Sangsakoo G."/>
            <person name="Vanavichit A."/>
            <person name="de Mattos Luiz.A.T."/>
            <person name="Zimmer P.D."/>
            <person name="Malone G."/>
            <person name="Dellagostin O."/>
            <person name="de Oliveira A.C."/>
            <person name="Bevan M."/>
            <person name="Bancroft I."/>
            <person name="Minx P."/>
            <person name="Cordum H."/>
            <person name="Wilson R."/>
            <person name="Cheng Z."/>
            <person name="Jin W."/>
            <person name="Jiang J."/>
            <person name="Leong S.A."/>
            <person name="Iwama H."/>
            <person name="Gojobori T."/>
            <person name="Itoh T."/>
            <person name="Niimura Y."/>
            <person name="Fujii Y."/>
            <person name="Habara T."/>
            <person name="Sakai H."/>
            <person name="Sato Y."/>
            <person name="Wilson G."/>
            <person name="Kumar K."/>
            <person name="McCouch S."/>
            <person name="Juretic N."/>
            <person name="Hoen D."/>
            <person name="Wright S."/>
            <person name="Bruskiewich R."/>
            <person name="Bureau T."/>
            <person name="Miyao A."/>
            <person name="Hirochika H."/>
            <person name="Nishikawa T."/>
            <person name="Kadowaki K."/>
            <person name="Sugiura M."/>
            <person name="Burr B."/>
            <person name="Sasaki T."/>
        </authorList>
    </citation>
    <scope>NUCLEOTIDE SEQUENCE [LARGE SCALE GENOMIC DNA]</scope>
    <source>
        <strain evidence="4">cv. Nipponbare</strain>
    </source>
</reference>
<dbReference type="Proteomes" id="UP000000763">
    <property type="component" value="Chromosome 8"/>
</dbReference>
<dbReference type="EMBL" id="AP004005">
    <property type="protein sequence ID" value="BAC99454.1"/>
    <property type="molecule type" value="Genomic_DNA"/>
</dbReference>
<evidence type="ECO:0000313" key="4">
    <source>
        <dbReference type="Proteomes" id="UP000000763"/>
    </source>
</evidence>
<feature type="compositionally biased region" description="Low complexity" evidence="1">
    <location>
        <begin position="157"/>
        <end position="174"/>
    </location>
</feature>
<sequence length="296" mass="31202">MELSPATAATTRHLHLILAVAGYPPCHRTALQQPAGFIHDHTSPAYEIKGTNGHSCHHPPCSPHGFSSGGRIDGGKEARQRWICGRLRIAHIEICQGGGRVAGADGGGGGAGGGCGGGGTGGGYGDDVGGPRRVLRHRPGSSRTSPHDLWRDTLVDAPSTTPTTRAARCTSRSAPPRPDLAGWRRRLAMVAADGGGWRRWRWRWRLATVAPVAVMVGRPSQPKGLTVCRRRRQHVEVGKETGCRRNVDGGKICGSGLGRIAEGTMCRPTTVLLVRIGCGALDRESLAKASPSRLAG</sequence>
<evidence type="ECO:0000256" key="1">
    <source>
        <dbReference type="SAM" id="MobiDB-lite"/>
    </source>
</evidence>
<name>Q8H340_ORYSJ</name>
<reference evidence="2" key="2">
    <citation type="submission" date="2002-05" db="EMBL/GenBank/DDBJ databases">
        <title>Oryza sativa nipponbare(GA3) genomic DNA, chromosome 8, BAC clone:OSJNBa0077M12.</title>
        <authorList>
            <person name="Sasaki T."/>
            <person name="Matsumoto T."/>
            <person name="Katayose Y."/>
        </authorList>
    </citation>
    <scope>NUCLEOTIDE SEQUENCE</scope>
</reference>
<feature type="region of interest" description="Disordered" evidence="1">
    <location>
        <begin position="137"/>
        <end position="177"/>
    </location>
</feature>